<dbReference type="Pfam" id="PF00724">
    <property type="entry name" value="Oxidored_FMN"/>
    <property type="match status" value="1"/>
</dbReference>
<sequence>MTPRLFDPVQLGTLAVPNRVWVSPMCQYSCAARDGVPTAWHLVHLGAFATGGFGLVVTEATSVVPEGRISPEDTGLWDDAQTEAWRPVVDFVHSQGSRIAVQLAHAGRKASTWSPFSGRSGSVAAVDGGWQTVSSTASPFGTLDAPRALTTDEVRAVPGQFADAARRAHAAGFDAVEVHAAHGYLLHQFLSPLINDRDDEYAGDLAGRARLLRETVTAVRDALPAEMPVIVRISATDWAEGGWDLEQSRALTELLLADGGVDLVDVSTGGAVAHQEIPVGPGYQAPFARELRTTGMPVGTVGLVEDPAEAEELLLDGTADVVLLGRAALRDPHWPRRAASVLGLDVEAQRALYPPQHLTAVPRPVPVVD</sequence>
<dbReference type="Proteomes" id="UP000473325">
    <property type="component" value="Unassembled WGS sequence"/>
</dbReference>
<dbReference type="RefSeq" id="WP_160879276.1">
    <property type="nucleotide sequence ID" value="NZ_WUEK01000012.1"/>
</dbReference>
<evidence type="ECO:0000256" key="5">
    <source>
        <dbReference type="ARBA" id="ARBA00023002"/>
    </source>
</evidence>
<keyword evidence="2" id="KW-0285">Flavoprotein</keyword>
<dbReference type="GO" id="GO:0003959">
    <property type="term" value="F:NADPH dehydrogenase activity"/>
    <property type="evidence" value="ECO:0007669"/>
    <property type="project" value="InterPro"/>
</dbReference>
<organism evidence="7 8">
    <name type="scientific">Nocardioides flavescens</name>
    <dbReference type="NCBI Taxonomy" id="2691959"/>
    <lineage>
        <taxon>Bacteria</taxon>
        <taxon>Bacillati</taxon>
        <taxon>Actinomycetota</taxon>
        <taxon>Actinomycetes</taxon>
        <taxon>Propionibacteriales</taxon>
        <taxon>Nocardioidaceae</taxon>
        <taxon>Nocardioides</taxon>
    </lineage>
</organism>
<keyword evidence="8" id="KW-1185">Reference proteome</keyword>
<protein>
    <recommendedName>
        <fullName evidence="6">NADH:flavin oxidoreductase/NADH oxidase N-terminal domain-containing protein</fullName>
    </recommendedName>
</protein>
<dbReference type="GO" id="GO:0010181">
    <property type="term" value="F:FMN binding"/>
    <property type="evidence" value="ECO:0007669"/>
    <property type="project" value="InterPro"/>
</dbReference>
<dbReference type="SUPFAM" id="SSF51395">
    <property type="entry name" value="FMN-linked oxidoreductases"/>
    <property type="match status" value="1"/>
</dbReference>
<dbReference type="EMBL" id="WUEK01000012">
    <property type="protein sequence ID" value="MXG91337.1"/>
    <property type="molecule type" value="Genomic_DNA"/>
</dbReference>
<evidence type="ECO:0000259" key="6">
    <source>
        <dbReference type="Pfam" id="PF00724"/>
    </source>
</evidence>
<dbReference type="CDD" id="cd02932">
    <property type="entry name" value="OYE_YqiM_FMN"/>
    <property type="match status" value="1"/>
</dbReference>
<dbReference type="PANTHER" id="PTHR43303">
    <property type="entry name" value="NADPH DEHYDROGENASE C23G7.10C-RELATED"/>
    <property type="match status" value="1"/>
</dbReference>
<keyword evidence="4" id="KW-0521">NADP</keyword>
<dbReference type="Gene3D" id="3.20.20.70">
    <property type="entry name" value="Aldolase class I"/>
    <property type="match status" value="1"/>
</dbReference>
<dbReference type="InterPro" id="IPR044152">
    <property type="entry name" value="YqjM-like"/>
</dbReference>
<evidence type="ECO:0000313" key="7">
    <source>
        <dbReference type="EMBL" id="MXG91337.1"/>
    </source>
</evidence>
<keyword evidence="3" id="KW-0288">FMN</keyword>
<keyword evidence="5" id="KW-0560">Oxidoreductase</keyword>
<comment type="cofactor">
    <cofactor evidence="1">
        <name>FMN</name>
        <dbReference type="ChEBI" id="CHEBI:58210"/>
    </cofactor>
</comment>
<feature type="domain" description="NADH:flavin oxidoreductase/NADH oxidase N-terminal" evidence="6">
    <location>
        <begin position="5"/>
        <end position="341"/>
    </location>
</feature>
<gene>
    <name evidence="7" type="ORF">GRQ65_17450</name>
</gene>
<name>A0A6L7EV23_9ACTN</name>
<proteinExistence type="predicted"/>
<evidence type="ECO:0000256" key="2">
    <source>
        <dbReference type="ARBA" id="ARBA00022630"/>
    </source>
</evidence>
<accession>A0A6L7EV23</accession>
<dbReference type="AlphaFoldDB" id="A0A6L7EV23"/>
<dbReference type="PANTHER" id="PTHR43303:SF4">
    <property type="entry name" value="NADPH DEHYDROGENASE C23G7.10C-RELATED"/>
    <property type="match status" value="1"/>
</dbReference>
<dbReference type="GO" id="GO:0050661">
    <property type="term" value="F:NADP binding"/>
    <property type="evidence" value="ECO:0007669"/>
    <property type="project" value="InterPro"/>
</dbReference>
<evidence type="ECO:0000256" key="3">
    <source>
        <dbReference type="ARBA" id="ARBA00022643"/>
    </source>
</evidence>
<comment type="caution">
    <text evidence="7">The sequence shown here is derived from an EMBL/GenBank/DDBJ whole genome shotgun (WGS) entry which is preliminary data.</text>
</comment>
<reference evidence="7 8" key="1">
    <citation type="submission" date="2019-12" db="EMBL/GenBank/DDBJ databases">
        <authorList>
            <person name="Kun Z."/>
        </authorList>
    </citation>
    <scope>NUCLEOTIDE SEQUENCE [LARGE SCALE GENOMIC DNA]</scope>
    <source>
        <strain evidence="7 8">YIM 123512</strain>
    </source>
</reference>
<evidence type="ECO:0000313" key="8">
    <source>
        <dbReference type="Proteomes" id="UP000473325"/>
    </source>
</evidence>
<evidence type="ECO:0000256" key="1">
    <source>
        <dbReference type="ARBA" id="ARBA00001917"/>
    </source>
</evidence>
<dbReference type="InterPro" id="IPR013785">
    <property type="entry name" value="Aldolase_TIM"/>
</dbReference>
<evidence type="ECO:0000256" key="4">
    <source>
        <dbReference type="ARBA" id="ARBA00022857"/>
    </source>
</evidence>
<dbReference type="InterPro" id="IPR001155">
    <property type="entry name" value="OxRdtase_FMN_N"/>
</dbReference>